<evidence type="ECO:0000259" key="1">
    <source>
        <dbReference type="SMART" id="SM00984"/>
    </source>
</evidence>
<dbReference type="GO" id="GO:0051287">
    <property type="term" value="F:NAD binding"/>
    <property type="evidence" value="ECO:0007669"/>
    <property type="project" value="InterPro"/>
</dbReference>
<dbReference type="PANTHER" id="PTHR43750:SF3">
    <property type="entry name" value="UDP-GLUCOSE 6-DEHYDROGENASE TUAD"/>
    <property type="match status" value="1"/>
</dbReference>
<dbReference type="Pfam" id="PF03720">
    <property type="entry name" value="UDPG_MGDP_dh_C"/>
    <property type="match status" value="1"/>
</dbReference>
<dbReference type="Gene3D" id="3.40.50.720">
    <property type="entry name" value="NAD(P)-binding Rossmann-like Domain"/>
    <property type="match status" value="1"/>
</dbReference>
<dbReference type="EC" id="1.1.1.22" evidence="2"/>
<accession>A0A645IY84</accession>
<keyword evidence="2" id="KW-0560">Oxidoreductase</keyword>
<dbReference type="InterPro" id="IPR014027">
    <property type="entry name" value="UDP-Glc/GDP-Man_DH_C"/>
</dbReference>
<dbReference type="InterPro" id="IPR036220">
    <property type="entry name" value="UDP-Glc/GDP-Man_DH_C_sf"/>
</dbReference>
<organism evidence="2">
    <name type="scientific">bioreactor metagenome</name>
    <dbReference type="NCBI Taxonomy" id="1076179"/>
    <lineage>
        <taxon>unclassified sequences</taxon>
        <taxon>metagenomes</taxon>
        <taxon>ecological metagenomes</taxon>
    </lineage>
</organism>
<proteinExistence type="predicted"/>
<dbReference type="AlphaFoldDB" id="A0A645IY84"/>
<dbReference type="SMART" id="SM00984">
    <property type="entry name" value="UDPG_MGDP_dh_C"/>
    <property type="match status" value="1"/>
</dbReference>
<protein>
    <submittedName>
        <fullName evidence="2">UDP-glucose 6-dehydrogenase TuaD</fullName>
        <ecNumber evidence="2">1.1.1.22</ecNumber>
    </submittedName>
</protein>
<gene>
    <name evidence="2" type="primary">tuaD_16</name>
    <name evidence="2" type="ORF">SDC9_203091</name>
</gene>
<sequence length="106" mass="12211">MREAPATKVIPYLIHKNAKVKSYDPMANYERFMGKIETAHQQVSSIDEACQSADVIMTLIEWPEINEYDFQKAKDQGSRYFIDCCNHFAPEKMRALGFEFLSIGRG</sequence>
<comment type="caution">
    <text evidence="2">The sequence shown here is derived from an EMBL/GenBank/DDBJ whole genome shotgun (WGS) entry which is preliminary data.</text>
</comment>
<name>A0A645IY84_9ZZZZ</name>
<dbReference type="EMBL" id="VSSQ01124617">
    <property type="protein sequence ID" value="MPN55409.1"/>
    <property type="molecule type" value="Genomic_DNA"/>
</dbReference>
<feature type="domain" description="UDP-glucose/GDP-mannose dehydrogenase C-terminal" evidence="1">
    <location>
        <begin position="1"/>
        <end position="90"/>
    </location>
</feature>
<dbReference type="PANTHER" id="PTHR43750">
    <property type="entry name" value="UDP-GLUCOSE 6-DEHYDROGENASE TUAD"/>
    <property type="match status" value="1"/>
</dbReference>
<dbReference type="GO" id="GO:0003979">
    <property type="term" value="F:UDP-glucose 6-dehydrogenase activity"/>
    <property type="evidence" value="ECO:0007669"/>
    <property type="project" value="UniProtKB-EC"/>
</dbReference>
<reference evidence="2" key="1">
    <citation type="submission" date="2019-08" db="EMBL/GenBank/DDBJ databases">
        <authorList>
            <person name="Kucharzyk K."/>
            <person name="Murdoch R.W."/>
            <person name="Higgins S."/>
            <person name="Loffler F."/>
        </authorList>
    </citation>
    <scope>NUCLEOTIDE SEQUENCE</scope>
</reference>
<dbReference type="SUPFAM" id="SSF52413">
    <property type="entry name" value="UDP-glucose/GDP-mannose dehydrogenase C-terminal domain"/>
    <property type="match status" value="1"/>
</dbReference>
<evidence type="ECO:0000313" key="2">
    <source>
        <dbReference type="EMBL" id="MPN55409.1"/>
    </source>
</evidence>